<gene>
    <name evidence="1" type="ORF">PQR01_36240</name>
</gene>
<keyword evidence="2" id="KW-1185">Reference proteome</keyword>
<dbReference type="EMBL" id="JAQQDW010000134">
    <property type="protein sequence ID" value="MFM0108720.1"/>
    <property type="molecule type" value="Genomic_DNA"/>
</dbReference>
<comment type="caution">
    <text evidence="1">The sequence shown here is derived from an EMBL/GenBank/DDBJ whole genome shotgun (WGS) entry which is preliminary data.</text>
</comment>
<reference evidence="1 2" key="1">
    <citation type="journal article" date="2024" name="Chem. Sci.">
        <title>Discovery of megapolipeptins by genome mining of a Burkholderiales bacteria collection.</title>
        <authorList>
            <person name="Paulo B.S."/>
            <person name="Recchia M.J.J."/>
            <person name="Lee S."/>
            <person name="Fergusson C.H."/>
            <person name="Romanowski S.B."/>
            <person name="Hernandez A."/>
            <person name="Krull N."/>
            <person name="Liu D.Y."/>
            <person name="Cavanagh H."/>
            <person name="Bos A."/>
            <person name="Gray C.A."/>
            <person name="Murphy B.T."/>
            <person name="Linington R.G."/>
            <person name="Eustaquio A.S."/>
        </authorList>
    </citation>
    <scope>NUCLEOTIDE SEQUENCE [LARGE SCALE GENOMIC DNA]</scope>
    <source>
        <strain evidence="1 2">RL18-126-BIB-B</strain>
    </source>
</reference>
<protein>
    <submittedName>
        <fullName evidence="1">Uncharacterized protein</fullName>
    </submittedName>
</protein>
<accession>A0ACC7NPP2</accession>
<evidence type="ECO:0000313" key="1">
    <source>
        <dbReference type="EMBL" id="MFM0108720.1"/>
    </source>
</evidence>
<proteinExistence type="predicted"/>
<sequence>MSDRELEDFLVRPKYDAFHLRLLKSGRGGIEVTLLAEPRKSKPPSTPCLISRCEIEEACHVDCLDTAQAASDLLPGRVSSGALMEVSIDWRPALNNR</sequence>
<evidence type="ECO:0000313" key="2">
    <source>
        <dbReference type="Proteomes" id="UP001629235"/>
    </source>
</evidence>
<dbReference type="Proteomes" id="UP001629235">
    <property type="component" value="Unassembled WGS sequence"/>
</dbReference>
<name>A0ACC7NPP2_9BURK</name>
<organism evidence="1 2">
    <name type="scientific">Paraburkholderia rhynchosiae</name>
    <dbReference type="NCBI Taxonomy" id="487049"/>
    <lineage>
        <taxon>Bacteria</taxon>
        <taxon>Pseudomonadati</taxon>
        <taxon>Pseudomonadota</taxon>
        <taxon>Betaproteobacteria</taxon>
        <taxon>Burkholderiales</taxon>
        <taxon>Burkholderiaceae</taxon>
        <taxon>Paraburkholderia</taxon>
    </lineage>
</organism>